<sequence length="216" mass="24386">MIIRETNPGDLKLVNEMARLHLSTFPDYFLSMLGLPFMKAVYREYIEDPNAGIVIAEEDGNLVGLLSYMDGTSQVPVNVINSRPLLFLYSAARLILRKPSLYRNVKNLYESCKKAKSKVYSRKFIELGSFALYPHLRGNGTGTKMLDYIKAMPDYNTCDCVSLTTASDDNDRVNLFYLKRGFVPVGMVTMPEGKCMTIYQYSPNPTKYRSAGVIAQ</sequence>
<protein>
    <submittedName>
        <fullName evidence="1">Acetyltransferase (GNAT) domain-containing protein</fullName>
    </submittedName>
</protein>
<accession>A0AC61PL93</accession>
<gene>
    <name evidence="1" type="ORF">SAMN06297397_1624</name>
</gene>
<proteinExistence type="predicted"/>
<dbReference type="EMBL" id="FWXZ01000002">
    <property type="protein sequence ID" value="SMC59409.1"/>
    <property type="molecule type" value="Genomic_DNA"/>
</dbReference>
<evidence type="ECO:0000313" key="1">
    <source>
        <dbReference type="EMBL" id="SMC59409.1"/>
    </source>
</evidence>
<comment type="caution">
    <text evidence="1">The sequence shown here is derived from an EMBL/GenBank/DDBJ whole genome shotgun (WGS) entry which is preliminary data.</text>
</comment>
<name>A0AC61PL93_9FIRM</name>
<organism evidence="1 2">
    <name type="scientific">Aristaeella lactis</name>
    <dbReference type="NCBI Taxonomy" id="3046383"/>
    <lineage>
        <taxon>Bacteria</taxon>
        <taxon>Bacillati</taxon>
        <taxon>Bacillota</taxon>
        <taxon>Clostridia</taxon>
        <taxon>Eubacteriales</taxon>
        <taxon>Aristaeellaceae</taxon>
        <taxon>Aristaeella</taxon>
    </lineage>
</organism>
<dbReference type="Proteomes" id="UP000192328">
    <property type="component" value="Unassembled WGS sequence"/>
</dbReference>
<keyword evidence="2" id="KW-1185">Reference proteome</keyword>
<reference evidence="1" key="1">
    <citation type="submission" date="2017-04" db="EMBL/GenBank/DDBJ databases">
        <authorList>
            <person name="Varghese N."/>
            <person name="Submissions S."/>
        </authorList>
    </citation>
    <scope>NUCLEOTIDE SEQUENCE</scope>
    <source>
        <strain evidence="1">WTE2008</strain>
    </source>
</reference>
<evidence type="ECO:0000313" key="2">
    <source>
        <dbReference type="Proteomes" id="UP000192328"/>
    </source>
</evidence>